<organism evidence="1 2">
    <name type="scientific">Colletotrichum truncatum</name>
    <name type="common">Anthracnose fungus</name>
    <name type="synonym">Colletotrichum capsici</name>
    <dbReference type="NCBI Taxonomy" id="5467"/>
    <lineage>
        <taxon>Eukaryota</taxon>
        <taxon>Fungi</taxon>
        <taxon>Dikarya</taxon>
        <taxon>Ascomycota</taxon>
        <taxon>Pezizomycotina</taxon>
        <taxon>Sordariomycetes</taxon>
        <taxon>Hypocreomycetidae</taxon>
        <taxon>Glomerellales</taxon>
        <taxon>Glomerellaceae</taxon>
        <taxon>Colletotrichum</taxon>
        <taxon>Colletotrichum truncatum species complex</taxon>
    </lineage>
</organism>
<dbReference type="EMBL" id="VUJX02000002">
    <property type="protein sequence ID" value="KAL0941998.1"/>
    <property type="molecule type" value="Genomic_DNA"/>
</dbReference>
<accession>A0ACC3ZCX6</accession>
<dbReference type="Proteomes" id="UP000805649">
    <property type="component" value="Unassembled WGS sequence"/>
</dbReference>
<keyword evidence="2" id="KW-1185">Reference proteome</keyword>
<comment type="caution">
    <text evidence="1">The sequence shown here is derived from an EMBL/GenBank/DDBJ whole genome shotgun (WGS) entry which is preliminary data.</text>
</comment>
<gene>
    <name evidence="1" type="ORF">CTRU02_204761</name>
</gene>
<name>A0ACC3ZCX6_COLTU</name>
<sequence>MELTRQNNRTSSGSGLTLKIIQEPEHAKVAGGKDKDRKPIDPPPILQLIINERDFDRNVYGRPDACLSSPYYFVNVSLINDDPSGKQDVDCHKALHGTTVSSLHKLKDSAGMEGGFFVFGDISVKTEGYYKLRFFLYEMRDLEAVMCTSIESSRFQVHTQRTFPGMTESTMLTRQFSDQGVRLRLRKDSRVVTNRKRNIQRAMDSDQKRGRLDYEEQFQVKRQRQNMEVVTTMGMQSPQGRMGGYISDYDGTYSSPYVQSYSHYITTSGSSHVGNYKGSGYTPLTPTSTTMPSQNPHSATQSPPLYGRLTNAEASQYGHAANYVDLQWQNDMGRPSSPVPGMTGLGL</sequence>
<proteinExistence type="predicted"/>
<protein>
    <submittedName>
        <fullName evidence="1">Developmental regulator</fullName>
    </submittedName>
</protein>
<evidence type="ECO:0000313" key="2">
    <source>
        <dbReference type="Proteomes" id="UP000805649"/>
    </source>
</evidence>
<evidence type="ECO:0000313" key="1">
    <source>
        <dbReference type="EMBL" id="KAL0941998.1"/>
    </source>
</evidence>
<reference evidence="1 2" key="1">
    <citation type="journal article" date="2020" name="Phytopathology">
        <title>Genome Sequence Resources of Colletotrichum truncatum, C. plurivorum, C. musicola, and C. sojae: Four Species Pathogenic to Soybean (Glycine max).</title>
        <authorList>
            <person name="Rogerio F."/>
            <person name="Boufleur T.R."/>
            <person name="Ciampi-Guillardi M."/>
            <person name="Sukno S.A."/>
            <person name="Thon M.R."/>
            <person name="Massola Junior N.S."/>
            <person name="Baroncelli R."/>
        </authorList>
    </citation>
    <scope>NUCLEOTIDE SEQUENCE [LARGE SCALE GENOMIC DNA]</scope>
    <source>
        <strain evidence="1 2">CMES1059</strain>
    </source>
</reference>